<gene>
    <name evidence="1" type="ORF">IPK02_12045</name>
</gene>
<proteinExistence type="predicted"/>
<evidence type="ECO:0000313" key="2">
    <source>
        <dbReference type="Proteomes" id="UP000706151"/>
    </source>
</evidence>
<dbReference type="Gene3D" id="2.120.10.30">
    <property type="entry name" value="TolB, C-terminal domain"/>
    <property type="match status" value="1"/>
</dbReference>
<reference evidence="1 2" key="1">
    <citation type="submission" date="2020-10" db="EMBL/GenBank/DDBJ databases">
        <title>Connecting structure to function with the recovery of over 1000 high-quality activated sludge metagenome-assembled genomes encoding full-length rRNA genes using long-read sequencing.</title>
        <authorList>
            <person name="Singleton C.M."/>
            <person name="Petriglieri F."/>
            <person name="Kristensen J.M."/>
            <person name="Kirkegaard R.H."/>
            <person name="Michaelsen T.Y."/>
            <person name="Andersen M.H."/>
            <person name="Karst S.M."/>
            <person name="Dueholm M.S."/>
            <person name="Nielsen P.H."/>
            <person name="Albertsen M."/>
        </authorList>
    </citation>
    <scope>NUCLEOTIDE SEQUENCE [LARGE SCALE GENOMIC DNA]</scope>
    <source>
        <strain evidence="1">Fred_18-Q3-R57-64_BAT3C.720</strain>
    </source>
</reference>
<name>A0A935TA54_9PROT</name>
<sequence>MLIGSAALPAKFFVVDSGADKVFKYSASGTAGASFALQTGDNDPRGAAASSDGSLLWILDKNKTVNLHNADGCNSN</sequence>
<evidence type="ECO:0000313" key="1">
    <source>
        <dbReference type="EMBL" id="MBK7954616.1"/>
    </source>
</evidence>
<dbReference type="SUPFAM" id="SSF101898">
    <property type="entry name" value="NHL repeat"/>
    <property type="match status" value="1"/>
</dbReference>
<dbReference type="EMBL" id="JADJOT010000009">
    <property type="protein sequence ID" value="MBK7954616.1"/>
    <property type="molecule type" value="Genomic_DNA"/>
</dbReference>
<dbReference type="Proteomes" id="UP000706151">
    <property type="component" value="Unassembled WGS sequence"/>
</dbReference>
<protein>
    <submittedName>
        <fullName evidence="1">Uncharacterized protein</fullName>
    </submittedName>
</protein>
<organism evidence="1 2">
    <name type="scientific">Candidatus Accumulibacter affinis</name>
    <dbReference type="NCBI Taxonomy" id="2954384"/>
    <lineage>
        <taxon>Bacteria</taxon>
        <taxon>Pseudomonadati</taxon>
        <taxon>Pseudomonadota</taxon>
        <taxon>Betaproteobacteria</taxon>
        <taxon>Candidatus Accumulibacter</taxon>
    </lineage>
</organism>
<dbReference type="InterPro" id="IPR011042">
    <property type="entry name" value="6-blade_b-propeller_TolB-like"/>
</dbReference>
<accession>A0A935TA54</accession>
<dbReference type="AlphaFoldDB" id="A0A935TA54"/>
<comment type="caution">
    <text evidence="1">The sequence shown here is derived from an EMBL/GenBank/DDBJ whole genome shotgun (WGS) entry which is preliminary data.</text>
</comment>